<name>A0A0A9E4F5_ARUDO</name>
<evidence type="ECO:0000313" key="1">
    <source>
        <dbReference type="EMBL" id="JAD95604.1"/>
    </source>
</evidence>
<accession>A0A0A9E4F5</accession>
<dbReference type="AlphaFoldDB" id="A0A0A9E4F5"/>
<reference evidence="1" key="2">
    <citation type="journal article" date="2015" name="Data Brief">
        <title>Shoot transcriptome of the giant reed, Arundo donax.</title>
        <authorList>
            <person name="Barrero R.A."/>
            <person name="Guerrero F.D."/>
            <person name="Moolhuijzen P."/>
            <person name="Goolsby J.A."/>
            <person name="Tidwell J."/>
            <person name="Bellgard S.E."/>
            <person name="Bellgard M.I."/>
        </authorList>
    </citation>
    <scope>NUCLEOTIDE SEQUENCE</scope>
    <source>
        <tissue evidence="1">Shoot tissue taken approximately 20 cm above the soil surface</tissue>
    </source>
</reference>
<proteinExistence type="predicted"/>
<dbReference type="EMBL" id="GBRH01202291">
    <property type="protein sequence ID" value="JAD95604.1"/>
    <property type="molecule type" value="Transcribed_RNA"/>
</dbReference>
<sequence>MLNNTFGCVMICVDHNFFQEFNTLLKKSLSLCIQLFSKPFLEVAMIFPKGNCSNSNAKHERSGIEDSRQYL</sequence>
<organism evidence="1">
    <name type="scientific">Arundo donax</name>
    <name type="common">Giant reed</name>
    <name type="synonym">Donax arundinaceus</name>
    <dbReference type="NCBI Taxonomy" id="35708"/>
    <lineage>
        <taxon>Eukaryota</taxon>
        <taxon>Viridiplantae</taxon>
        <taxon>Streptophyta</taxon>
        <taxon>Embryophyta</taxon>
        <taxon>Tracheophyta</taxon>
        <taxon>Spermatophyta</taxon>
        <taxon>Magnoliopsida</taxon>
        <taxon>Liliopsida</taxon>
        <taxon>Poales</taxon>
        <taxon>Poaceae</taxon>
        <taxon>PACMAD clade</taxon>
        <taxon>Arundinoideae</taxon>
        <taxon>Arundineae</taxon>
        <taxon>Arundo</taxon>
    </lineage>
</organism>
<reference evidence="1" key="1">
    <citation type="submission" date="2014-09" db="EMBL/GenBank/DDBJ databases">
        <authorList>
            <person name="Magalhaes I.L.F."/>
            <person name="Oliveira U."/>
            <person name="Santos F.R."/>
            <person name="Vidigal T.H.D.A."/>
            <person name="Brescovit A.D."/>
            <person name="Santos A.J."/>
        </authorList>
    </citation>
    <scope>NUCLEOTIDE SEQUENCE</scope>
    <source>
        <tissue evidence="1">Shoot tissue taken approximately 20 cm above the soil surface</tissue>
    </source>
</reference>
<protein>
    <submittedName>
        <fullName evidence="1">Uncharacterized protein</fullName>
    </submittedName>
</protein>